<feature type="domain" description="Sigma-54 factor interaction" evidence="5">
    <location>
        <begin position="308"/>
        <end position="515"/>
    </location>
</feature>
<dbReference type="InterPro" id="IPR058031">
    <property type="entry name" value="AAA_lid_NorR"/>
</dbReference>
<dbReference type="Gene3D" id="3.40.50.2300">
    <property type="match status" value="1"/>
</dbReference>
<dbReference type="Pfam" id="PF14532">
    <property type="entry name" value="Sigma54_activ_2"/>
    <property type="match status" value="1"/>
</dbReference>
<keyword evidence="3" id="KW-0805">Transcription regulation</keyword>
<dbReference type="InterPro" id="IPR010524">
    <property type="entry name" value="Sig_transdc_resp-reg_PrpR_N"/>
</dbReference>
<dbReference type="GO" id="GO:0000156">
    <property type="term" value="F:phosphorelay response regulator activity"/>
    <property type="evidence" value="ECO:0007669"/>
    <property type="project" value="InterPro"/>
</dbReference>
<comment type="caution">
    <text evidence="6">The sequence shown here is derived from an EMBL/GenBank/DDBJ whole genome shotgun (WGS) entry which is preliminary data.</text>
</comment>
<name>A0A644YA50_9ZZZZ</name>
<dbReference type="Pfam" id="PF02954">
    <property type="entry name" value="HTH_8"/>
    <property type="match status" value="1"/>
</dbReference>
<dbReference type="InterPro" id="IPR002078">
    <property type="entry name" value="Sigma_54_int"/>
</dbReference>
<dbReference type="PROSITE" id="PS50045">
    <property type="entry name" value="SIGMA54_INTERACT_4"/>
    <property type="match status" value="1"/>
</dbReference>
<sequence length="595" mass="66829">MKKIKLFCVAPYEGMKDLMQNIADRRSDVEMTIRVGDLCSGPDAAIEEVGSDIDAIISRGGTAEILRNQYSTPTIEIPISVYDVLRAIRMARNISKNFAIVGFGGVTRVAQSLCEMLQYNIPVFTIRSTSGYEEQMRILKEQGYDLVVGDTNTVKIAGEFGINGILFTSGIEAIEDAVNSAVQLCRYHAGLKSTINLLSEVISGENRRVVVFDSSGNLRYSTLQSIPDDLLQLLKKNIPRVISGDHYNSVFNLDGRNEFIQGQRLQFGQESYCLYGFRETDSIKLNSKQGIRFYNSDEIQEAETPEYYLGGNETINNIMGTVHRYCGLKLPVLIDGEPGCGMDTFAVCFYKRGTLNHCAYVVADASVMNESSWEYLLTSDNSPLCEKQLTIYMKNMECVPAEQQNALMLYLKDSLVCRRNRLIFSFATQGKDVVYQNELYRFLLETLNSLALHLPPLRQHKEDIPVLIGLAINSNNLLMGTQTIGLMPEAVQFLQEYPWENNVDQLRHTIRELVASVNSPYISLKDVQALLQTRQTGSSVGSAGGKIDMTKTLDEIIKDIIQTVFYEEDMNQSQTAKRLGISRSTLWRMMKRSGD</sequence>
<dbReference type="Gene3D" id="1.10.10.60">
    <property type="entry name" value="Homeodomain-like"/>
    <property type="match status" value="1"/>
</dbReference>
<dbReference type="PANTHER" id="PTHR32071">
    <property type="entry name" value="TRANSCRIPTIONAL REGULATORY PROTEIN"/>
    <property type="match status" value="1"/>
</dbReference>
<evidence type="ECO:0000256" key="1">
    <source>
        <dbReference type="ARBA" id="ARBA00022741"/>
    </source>
</evidence>
<dbReference type="GO" id="GO:0043565">
    <property type="term" value="F:sequence-specific DNA binding"/>
    <property type="evidence" value="ECO:0007669"/>
    <property type="project" value="InterPro"/>
</dbReference>
<evidence type="ECO:0000256" key="2">
    <source>
        <dbReference type="ARBA" id="ARBA00022840"/>
    </source>
</evidence>
<dbReference type="SUPFAM" id="SSF52540">
    <property type="entry name" value="P-loop containing nucleoside triphosphate hydrolases"/>
    <property type="match status" value="1"/>
</dbReference>
<dbReference type="Pfam" id="PF06506">
    <property type="entry name" value="PrpR_N"/>
    <property type="match status" value="1"/>
</dbReference>
<dbReference type="Gene3D" id="3.40.50.10660">
    <property type="entry name" value="PrpR receptor domain-like"/>
    <property type="match status" value="1"/>
</dbReference>
<dbReference type="SUPFAM" id="SSF159800">
    <property type="entry name" value="PrpR receptor domain-like"/>
    <property type="match status" value="1"/>
</dbReference>
<evidence type="ECO:0000256" key="4">
    <source>
        <dbReference type="ARBA" id="ARBA00023163"/>
    </source>
</evidence>
<reference evidence="6" key="1">
    <citation type="submission" date="2019-08" db="EMBL/GenBank/DDBJ databases">
        <authorList>
            <person name="Kucharzyk K."/>
            <person name="Murdoch R.W."/>
            <person name="Higgins S."/>
            <person name="Loffler F."/>
        </authorList>
    </citation>
    <scope>NUCLEOTIDE SEQUENCE</scope>
</reference>
<evidence type="ECO:0000259" key="5">
    <source>
        <dbReference type="PROSITE" id="PS50045"/>
    </source>
</evidence>
<dbReference type="Gene3D" id="1.10.8.60">
    <property type="match status" value="1"/>
</dbReference>
<dbReference type="EMBL" id="VSSQ01004341">
    <property type="protein sequence ID" value="MPM24781.1"/>
    <property type="molecule type" value="Genomic_DNA"/>
</dbReference>
<dbReference type="Pfam" id="PF25601">
    <property type="entry name" value="AAA_lid_14"/>
    <property type="match status" value="1"/>
</dbReference>
<gene>
    <name evidence="6" type="primary">norR_88</name>
    <name evidence="6" type="ORF">SDC9_71266</name>
</gene>
<dbReference type="InterPro" id="IPR027417">
    <property type="entry name" value="P-loop_NTPase"/>
</dbReference>
<evidence type="ECO:0000313" key="6">
    <source>
        <dbReference type="EMBL" id="MPM24781.1"/>
    </source>
</evidence>
<dbReference type="SUPFAM" id="SSF46689">
    <property type="entry name" value="Homeodomain-like"/>
    <property type="match status" value="1"/>
</dbReference>
<keyword evidence="1" id="KW-0547">Nucleotide-binding</keyword>
<dbReference type="GO" id="GO:0005524">
    <property type="term" value="F:ATP binding"/>
    <property type="evidence" value="ECO:0007669"/>
    <property type="project" value="UniProtKB-KW"/>
</dbReference>
<keyword evidence="4" id="KW-0804">Transcription</keyword>
<accession>A0A644YA50</accession>
<keyword evidence="2" id="KW-0067">ATP-binding</keyword>
<dbReference type="Gene3D" id="3.40.50.300">
    <property type="entry name" value="P-loop containing nucleotide triphosphate hydrolases"/>
    <property type="match status" value="1"/>
</dbReference>
<organism evidence="6">
    <name type="scientific">bioreactor metagenome</name>
    <dbReference type="NCBI Taxonomy" id="1076179"/>
    <lineage>
        <taxon>unclassified sequences</taxon>
        <taxon>metagenomes</taxon>
        <taxon>ecological metagenomes</taxon>
    </lineage>
</organism>
<dbReference type="InterPro" id="IPR009057">
    <property type="entry name" value="Homeodomain-like_sf"/>
</dbReference>
<evidence type="ECO:0000256" key="3">
    <source>
        <dbReference type="ARBA" id="ARBA00023015"/>
    </source>
</evidence>
<dbReference type="AlphaFoldDB" id="A0A644YA50"/>
<dbReference type="InterPro" id="IPR002197">
    <property type="entry name" value="HTH_Fis"/>
</dbReference>
<proteinExistence type="predicted"/>
<dbReference type="GO" id="GO:0006355">
    <property type="term" value="P:regulation of DNA-templated transcription"/>
    <property type="evidence" value="ECO:0007669"/>
    <property type="project" value="InterPro"/>
</dbReference>
<protein>
    <submittedName>
        <fullName evidence="6">Anaerobic nitric oxide reductase transcription regulator NorR</fullName>
    </submittedName>
</protein>